<dbReference type="EMBL" id="JAAOYM010000001">
    <property type="protein sequence ID" value="NIJ11272.1"/>
    <property type="molecule type" value="Genomic_DNA"/>
</dbReference>
<evidence type="ECO:0000256" key="2">
    <source>
        <dbReference type="ARBA" id="ARBA00022448"/>
    </source>
</evidence>
<dbReference type="GO" id="GO:0051538">
    <property type="term" value="F:3 iron, 4 sulfur cluster binding"/>
    <property type="evidence" value="ECO:0007669"/>
    <property type="project" value="UniProtKB-KW"/>
</dbReference>
<evidence type="ECO:0000256" key="3">
    <source>
        <dbReference type="ARBA" id="ARBA00022723"/>
    </source>
</evidence>
<organism evidence="8 9">
    <name type="scientific">Saccharomonospora amisosensis</name>
    <dbReference type="NCBI Taxonomy" id="1128677"/>
    <lineage>
        <taxon>Bacteria</taxon>
        <taxon>Bacillati</taxon>
        <taxon>Actinomycetota</taxon>
        <taxon>Actinomycetes</taxon>
        <taxon>Pseudonocardiales</taxon>
        <taxon>Pseudonocardiaceae</taxon>
        <taxon>Saccharomonospora</taxon>
    </lineage>
</organism>
<gene>
    <name evidence="8" type="ORF">FHU38_001616</name>
</gene>
<protein>
    <submittedName>
        <fullName evidence="8">Ferredoxin</fullName>
    </submittedName>
</protein>
<name>A0A7X5UNZ6_9PSEU</name>
<comment type="cofactor">
    <cofactor evidence="1">
        <name>[3Fe-4S] cluster</name>
        <dbReference type="ChEBI" id="CHEBI:21137"/>
    </cofactor>
</comment>
<evidence type="ECO:0000256" key="4">
    <source>
        <dbReference type="ARBA" id="ARBA00022982"/>
    </source>
</evidence>
<dbReference type="InterPro" id="IPR051269">
    <property type="entry name" value="Fe-S_cluster_ET"/>
</dbReference>
<proteinExistence type="predicted"/>
<keyword evidence="3" id="KW-0479">Metal-binding</keyword>
<dbReference type="AlphaFoldDB" id="A0A7X5UNZ6"/>
<evidence type="ECO:0000256" key="7">
    <source>
        <dbReference type="ARBA" id="ARBA00023291"/>
    </source>
</evidence>
<dbReference type="GO" id="GO:0046872">
    <property type="term" value="F:metal ion binding"/>
    <property type="evidence" value="ECO:0007669"/>
    <property type="project" value="UniProtKB-KW"/>
</dbReference>
<reference evidence="8 9" key="1">
    <citation type="submission" date="2020-03" db="EMBL/GenBank/DDBJ databases">
        <title>Sequencing the genomes of 1000 actinobacteria strains.</title>
        <authorList>
            <person name="Klenk H.-P."/>
        </authorList>
    </citation>
    <scope>NUCLEOTIDE SEQUENCE [LARGE SCALE GENOMIC DNA]</scope>
    <source>
        <strain evidence="8 9">DSM 45685</strain>
    </source>
</reference>
<keyword evidence="4" id="KW-0249">Electron transport</keyword>
<dbReference type="Proteomes" id="UP000545493">
    <property type="component" value="Unassembled WGS sequence"/>
</dbReference>
<keyword evidence="7" id="KW-0003">3Fe-4S</keyword>
<keyword evidence="2" id="KW-0813">Transport</keyword>
<comment type="caution">
    <text evidence="8">The sequence shown here is derived from an EMBL/GenBank/DDBJ whole genome shotgun (WGS) entry which is preliminary data.</text>
</comment>
<keyword evidence="6" id="KW-0411">Iron-sulfur</keyword>
<evidence type="ECO:0000313" key="8">
    <source>
        <dbReference type="EMBL" id="NIJ11272.1"/>
    </source>
</evidence>
<accession>A0A7X5UNZ6</accession>
<evidence type="ECO:0000256" key="5">
    <source>
        <dbReference type="ARBA" id="ARBA00023004"/>
    </source>
</evidence>
<keyword evidence="9" id="KW-1185">Reference proteome</keyword>
<evidence type="ECO:0000256" key="1">
    <source>
        <dbReference type="ARBA" id="ARBA00001927"/>
    </source>
</evidence>
<dbReference type="RefSeq" id="WP_167168342.1">
    <property type="nucleotide sequence ID" value="NZ_JAAOYM010000001.1"/>
</dbReference>
<evidence type="ECO:0000313" key="9">
    <source>
        <dbReference type="Proteomes" id="UP000545493"/>
    </source>
</evidence>
<dbReference type="Pfam" id="PF13459">
    <property type="entry name" value="Fer4_15"/>
    <property type="match status" value="1"/>
</dbReference>
<keyword evidence="5" id="KW-0408">Iron</keyword>
<dbReference type="PANTHER" id="PTHR36923:SF3">
    <property type="entry name" value="FERREDOXIN"/>
    <property type="match status" value="1"/>
</dbReference>
<dbReference type="Gene3D" id="3.30.70.20">
    <property type="match status" value="1"/>
</dbReference>
<sequence length="63" mass="6881">MRIEVNRDLCEANEVCVGIAPAVFELDDDEELRIIQPDVPAAEVESVSRAVASCPKNALVVRD</sequence>
<evidence type="ECO:0000256" key="6">
    <source>
        <dbReference type="ARBA" id="ARBA00023014"/>
    </source>
</evidence>
<dbReference type="SUPFAM" id="SSF54862">
    <property type="entry name" value="4Fe-4S ferredoxins"/>
    <property type="match status" value="1"/>
</dbReference>
<dbReference type="PANTHER" id="PTHR36923">
    <property type="entry name" value="FERREDOXIN"/>
    <property type="match status" value="1"/>
</dbReference>